<name>A0A081NJF8_9GAMM</name>
<comment type="similarity">
    <text evidence="6">Belongs to the nlpA lipoprotein family.</text>
</comment>
<dbReference type="InterPro" id="IPR004872">
    <property type="entry name" value="Lipoprotein_NlpA"/>
</dbReference>
<protein>
    <recommendedName>
        <fullName evidence="6">Lipoprotein</fullName>
    </recommendedName>
</protein>
<sequence length="272" mass="29441">MFSIDKFKTLAGAALVVATVLLTGCGSDNASDGPLKVGVMAGPEADVMKVAADIAKKDHGVDVELVEFSDYVSPNVALADSSIDANAFQHKPYLESMIRDRGFKLAAVGNTFVYPIGAYSKKIKDISELRDGAKVAIPNDPSNEGRTLILLANKGFIKLKDINNLEATPADIIENPKKLNFIELDAAQLPRSLDDVDLAFINSTYSVPANLLPERDALLVEDKDSPYVNLIVAREDNKNDPRIQALVESYHTPAVEEKAKELFKGSAVPGWK</sequence>
<proteinExistence type="inferred from homology"/>
<dbReference type="OrthoDB" id="9812878at2"/>
<comment type="subcellular location">
    <subcellularLocation>
        <location evidence="1">Membrane</location>
        <topology evidence="1">Lipid-anchor</topology>
    </subcellularLocation>
</comment>
<evidence type="ECO:0000256" key="5">
    <source>
        <dbReference type="ARBA" id="ARBA00023288"/>
    </source>
</evidence>
<dbReference type="PROSITE" id="PS51257">
    <property type="entry name" value="PROKAR_LIPOPROTEIN"/>
    <property type="match status" value="1"/>
</dbReference>
<feature type="lipid moiety-binding region" description="S-diacylglycerol cysteine" evidence="7">
    <location>
        <position position="25"/>
    </location>
</feature>
<dbReference type="RefSeq" id="WP_034831765.1">
    <property type="nucleotide sequence ID" value="NZ_JOKH01000001.1"/>
</dbReference>
<dbReference type="GO" id="GO:0016020">
    <property type="term" value="C:membrane"/>
    <property type="evidence" value="ECO:0007669"/>
    <property type="project" value="UniProtKB-SubCell"/>
</dbReference>
<feature type="chain" id="PRO_5001760865" description="Lipoprotein" evidence="8">
    <location>
        <begin position="31"/>
        <end position="272"/>
    </location>
</feature>
<evidence type="ECO:0000256" key="1">
    <source>
        <dbReference type="ARBA" id="ARBA00004635"/>
    </source>
</evidence>
<evidence type="ECO:0000256" key="4">
    <source>
        <dbReference type="ARBA" id="ARBA00023139"/>
    </source>
</evidence>
<comment type="caution">
    <text evidence="9">The sequence shown here is derived from an EMBL/GenBank/DDBJ whole genome shotgun (WGS) entry which is preliminary data.</text>
</comment>
<dbReference type="PANTHER" id="PTHR30429:SF1">
    <property type="entry name" value="D-METHIONINE-BINDING LIPOPROTEIN METQ-RELATED"/>
    <property type="match status" value="1"/>
</dbReference>
<dbReference type="PANTHER" id="PTHR30429">
    <property type="entry name" value="D-METHIONINE-BINDING LIPOPROTEIN METQ"/>
    <property type="match status" value="1"/>
</dbReference>
<keyword evidence="10" id="KW-1185">Reference proteome</keyword>
<organism evidence="9 10">
    <name type="scientific">Endozoicomonas numazuensis</name>
    <dbReference type="NCBI Taxonomy" id="1137799"/>
    <lineage>
        <taxon>Bacteria</taxon>
        <taxon>Pseudomonadati</taxon>
        <taxon>Pseudomonadota</taxon>
        <taxon>Gammaproteobacteria</taxon>
        <taxon>Oceanospirillales</taxon>
        <taxon>Endozoicomonadaceae</taxon>
        <taxon>Endozoicomonas</taxon>
    </lineage>
</organism>
<evidence type="ECO:0000313" key="9">
    <source>
        <dbReference type="EMBL" id="KEQ18581.1"/>
    </source>
</evidence>
<evidence type="ECO:0000256" key="2">
    <source>
        <dbReference type="ARBA" id="ARBA00022729"/>
    </source>
</evidence>
<dbReference type="AlphaFoldDB" id="A0A081NJF8"/>
<dbReference type="CDD" id="cd13598">
    <property type="entry name" value="PBP2_lipoprotein_IlpA_like"/>
    <property type="match status" value="1"/>
</dbReference>
<dbReference type="SUPFAM" id="SSF53850">
    <property type="entry name" value="Periplasmic binding protein-like II"/>
    <property type="match status" value="1"/>
</dbReference>
<dbReference type="STRING" id="1137799.GZ78_00075"/>
<keyword evidence="2 8" id="KW-0732">Signal</keyword>
<dbReference type="NCBIfam" id="TIGR00363">
    <property type="entry name" value="MetQ/NlpA family lipoprotein"/>
    <property type="match status" value="1"/>
</dbReference>
<dbReference type="Proteomes" id="UP000028073">
    <property type="component" value="Unassembled WGS sequence"/>
</dbReference>
<evidence type="ECO:0000256" key="7">
    <source>
        <dbReference type="PIRSR" id="PIRSR002854-1"/>
    </source>
</evidence>
<dbReference type="PIRSF" id="PIRSF002854">
    <property type="entry name" value="MetQ"/>
    <property type="match status" value="1"/>
</dbReference>
<keyword evidence="5 6" id="KW-0449">Lipoprotein</keyword>
<evidence type="ECO:0000256" key="3">
    <source>
        <dbReference type="ARBA" id="ARBA00023136"/>
    </source>
</evidence>
<evidence type="ECO:0000313" key="10">
    <source>
        <dbReference type="Proteomes" id="UP000028073"/>
    </source>
</evidence>
<accession>A0A081NJF8</accession>
<dbReference type="eggNOG" id="COG1464">
    <property type="taxonomic scope" value="Bacteria"/>
</dbReference>
<keyword evidence="4" id="KW-0564">Palmitate</keyword>
<gene>
    <name evidence="9" type="primary">metQ</name>
    <name evidence="9" type="ORF">GZ78_00075</name>
</gene>
<dbReference type="EMBL" id="JOKH01000001">
    <property type="protein sequence ID" value="KEQ18581.1"/>
    <property type="molecule type" value="Genomic_DNA"/>
</dbReference>
<evidence type="ECO:0000256" key="8">
    <source>
        <dbReference type="SAM" id="SignalP"/>
    </source>
</evidence>
<feature type="signal peptide" evidence="8">
    <location>
        <begin position="1"/>
        <end position="30"/>
    </location>
</feature>
<evidence type="ECO:0000256" key="6">
    <source>
        <dbReference type="PIRNR" id="PIRNR002854"/>
    </source>
</evidence>
<reference evidence="9 10" key="1">
    <citation type="submission" date="2014-06" db="EMBL/GenBank/DDBJ databases">
        <title>Whole Genome Sequences of Three Symbiotic Endozoicomonas Bacteria.</title>
        <authorList>
            <person name="Neave M.J."/>
            <person name="Apprill A."/>
            <person name="Voolstra C.R."/>
        </authorList>
    </citation>
    <scope>NUCLEOTIDE SEQUENCE [LARGE SCALE GENOMIC DNA]</scope>
    <source>
        <strain evidence="9 10">DSM 25634</strain>
    </source>
</reference>
<dbReference type="Gene3D" id="3.40.190.10">
    <property type="entry name" value="Periplasmic binding protein-like II"/>
    <property type="match status" value="2"/>
</dbReference>
<dbReference type="Pfam" id="PF03180">
    <property type="entry name" value="Lipoprotein_9"/>
    <property type="match status" value="1"/>
</dbReference>
<keyword evidence="3" id="KW-0472">Membrane</keyword>